<evidence type="ECO:0000256" key="5">
    <source>
        <dbReference type="ARBA" id="ARBA00034115"/>
    </source>
</evidence>
<dbReference type="InterPro" id="IPR022644">
    <property type="entry name" value="De-COase2_N"/>
</dbReference>
<dbReference type="EMBL" id="PYSW02000002">
    <property type="protein sequence ID" value="KAG2393481.1"/>
    <property type="molecule type" value="Genomic_DNA"/>
</dbReference>
<feature type="domain" description="Orn/DAP/Arg decarboxylase 2 N-terminal" evidence="10">
    <location>
        <begin position="118"/>
        <end position="359"/>
    </location>
</feature>
<organism evidence="11 12">
    <name type="scientific">Naegleria lovaniensis</name>
    <name type="common">Amoeba</name>
    <dbReference type="NCBI Taxonomy" id="51637"/>
    <lineage>
        <taxon>Eukaryota</taxon>
        <taxon>Discoba</taxon>
        <taxon>Heterolobosea</taxon>
        <taxon>Tetramitia</taxon>
        <taxon>Eutetramitia</taxon>
        <taxon>Vahlkampfiidae</taxon>
        <taxon>Naegleria</taxon>
    </lineage>
</organism>
<dbReference type="InterPro" id="IPR029066">
    <property type="entry name" value="PLP-binding_barrel"/>
</dbReference>
<dbReference type="Gene3D" id="3.20.20.10">
    <property type="entry name" value="Alanine racemase"/>
    <property type="match status" value="1"/>
</dbReference>
<dbReference type="Proteomes" id="UP000816034">
    <property type="component" value="Unassembled WGS sequence"/>
</dbReference>
<dbReference type="GO" id="GO:0005737">
    <property type="term" value="C:cytoplasm"/>
    <property type="evidence" value="ECO:0007669"/>
    <property type="project" value="TreeGrafter"/>
</dbReference>
<dbReference type="PRINTS" id="PR01182">
    <property type="entry name" value="ORNDCRBXLASE"/>
</dbReference>
<dbReference type="SUPFAM" id="SSF51419">
    <property type="entry name" value="PLP-binding barrel"/>
    <property type="match status" value="1"/>
</dbReference>
<proteinExistence type="inferred from homology"/>
<dbReference type="InterPro" id="IPR002433">
    <property type="entry name" value="Orn_de-COase"/>
</dbReference>
<feature type="active site" description="Proton donor" evidence="9">
    <location>
        <position position="438"/>
    </location>
</feature>
<evidence type="ECO:0000313" key="12">
    <source>
        <dbReference type="Proteomes" id="UP000816034"/>
    </source>
</evidence>
<protein>
    <recommendedName>
        <fullName evidence="6">ornithine decarboxylase</fullName>
        <ecNumber evidence="6">4.1.1.17</ecNumber>
    </recommendedName>
</protein>
<dbReference type="AlphaFoldDB" id="A0AA88H444"/>
<comment type="cofactor">
    <cofactor evidence="1 9">
        <name>pyridoxal 5'-phosphate</name>
        <dbReference type="ChEBI" id="CHEBI:597326"/>
    </cofactor>
</comment>
<evidence type="ECO:0000256" key="6">
    <source>
        <dbReference type="ARBA" id="ARBA00034138"/>
    </source>
</evidence>
<dbReference type="PANTHER" id="PTHR11482:SF6">
    <property type="entry name" value="ORNITHINE DECARBOXYLASE 1-RELATED"/>
    <property type="match status" value="1"/>
</dbReference>
<comment type="similarity">
    <text evidence="2">Belongs to the Orn/Lys/Arg decarboxylase class-II family.</text>
</comment>
<comment type="catalytic activity">
    <reaction evidence="8">
        <text>L-ornithine + H(+) = putrescine + CO2</text>
        <dbReference type="Rhea" id="RHEA:22964"/>
        <dbReference type="ChEBI" id="CHEBI:15378"/>
        <dbReference type="ChEBI" id="CHEBI:16526"/>
        <dbReference type="ChEBI" id="CHEBI:46911"/>
        <dbReference type="ChEBI" id="CHEBI:326268"/>
        <dbReference type="EC" id="4.1.1.17"/>
    </reaction>
</comment>
<dbReference type="GO" id="GO:0033387">
    <property type="term" value="P:putrescine biosynthetic process from arginine, via ornithine"/>
    <property type="evidence" value="ECO:0007669"/>
    <property type="project" value="TreeGrafter"/>
</dbReference>
<comment type="subunit">
    <text evidence="7">Homodimer. Only the dimer is catalytically active, as the active sites are constructed of residues from both monomers.</text>
</comment>
<evidence type="ECO:0000256" key="4">
    <source>
        <dbReference type="ARBA" id="ARBA00023239"/>
    </source>
</evidence>
<sequence length="492" mass="55579">METIIVNPTQNEFVDFNSVTNTEQELIILEKNEVLNRSSILPQTPSKEQKLEDVPVFGFDYDAMDKKAFFEQFGAEFIPSDLSTKKIIKHMYETKIRCGASGDDLPTIEEPFYIVDLSEVLRQVQTWRQELPRVTPFYAIKCNPNPYFLRVLEKLGCGFDVASRDEIECVKQVLPNNDELAARCIYANPCHPISHVKYASTSGVQLTTADNVDELYKLKKYWPDAQIVIRIKTDDSHSVCQFSTKFGAELGVAFEMVDIIKDLGLNLVGVSFHVGSGCNDVNSFLKAIRDARAVFDYGFKVLNKKMWLLDLGGGWQGRSNEHGNAAFISVARTIKPLLDELFPVNSGVKIIAEPGRYIAHSTHTLVTSIFSRRIEKSRVLYYIYEGVYHSFNCLIFDHAEPEIKHISYEELVSDNVKDEVEERVGHTDKPVTLYGSTCDSMDVILKDSHNIPNCLECGDVLFVELFGAYTIAAGTSFNGFKLAKIHYIARID</sequence>
<dbReference type="CDD" id="cd00622">
    <property type="entry name" value="PLPDE_III_ODC"/>
    <property type="match status" value="1"/>
</dbReference>
<keyword evidence="12" id="KW-1185">Reference proteome</keyword>
<dbReference type="GO" id="GO:0004586">
    <property type="term" value="F:ornithine decarboxylase activity"/>
    <property type="evidence" value="ECO:0007669"/>
    <property type="project" value="UniProtKB-EC"/>
</dbReference>
<dbReference type="InterPro" id="IPR009006">
    <property type="entry name" value="Ala_racemase/Decarboxylase_C"/>
</dbReference>
<dbReference type="SUPFAM" id="SSF50621">
    <property type="entry name" value="Alanine racemase C-terminal domain-like"/>
    <property type="match status" value="1"/>
</dbReference>
<gene>
    <name evidence="11" type="ORF">C9374_007012</name>
</gene>
<evidence type="ECO:0000256" key="9">
    <source>
        <dbReference type="PIRSR" id="PIRSR600183-50"/>
    </source>
</evidence>
<evidence type="ECO:0000313" key="11">
    <source>
        <dbReference type="EMBL" id="KAG2393481.1"/>
    </source>
</evidence>
<dbReference type="PRINTS" id="PR01179">
    <property type="entry name" value="ODADCRBXLASE"/>
</dbReference>
<evidence type="ECO:0000256" key="7">
    <source>
        <dbReference type="ARBA" id="ARBA00046672"/>
    </source>
</evidence>
<dbReference type="FunFam" id="3.20.20.10:FF:000005">
    <property type="entry name" value="Ornithine decarboxylase"/>
    <property type="match status" value="1"/>
</dbReference>
<evidence type="ECO:0000256" key="1">
    <source>
        <dbReference type="ARBA" id="ARBA00001933"/>
    </source>
</evidence>
<keyword evidence="4" id="KW-0456">Lyase</keyword>
<dbReference type="GeneID" id="68099466"/>
<dbReference type="EC" id="4.1.1.17" evidence="6"/>
<evidence type="ECO:0000259" key="10">
    <source>
        <dbReference type="Pfam" id="PF02784"/>
    </source>
</evidence>
<dbReference type="Pfam" id="PF02784">
    <property type="entry name" value="Orn_Arg_deC_N"/>
    <property type="match status" value="1"/>
</dbReference>
<keyword evidence="3 9" id="KW-0663">Pyridoxal phosphate</keyword>
<comment type="pathway">
    <text evidence="5">Amine and polyamine biosynthesis; putrescine biosynthesis via L-ornithine pathway; putrescine from L-ornithine: step 1/1.</text>
</comment>
<evidence type="ECO:0000256" key="8">
    <source>
        <dbReference type="ARBA" id="ARBA00049127"/>
    </source>
</evidence>
<dbReference type="PANTHER" id="PTHR11482">
    <property type="entry name" value="ARGININE/DIAMINOPIMELATE/ORNITHINE DECARBOXYLASE"/>
    <property type="match status" value="1"/>
</dbReference>
<evidence type="ECO:0000256" key="3">
    <source>
        <dbReference type="ARBA" id="ARBA00022898"/>
    </source>
</evidence>
<comment type="caution">
    <text evidence="11">The sequence shown here is derived from an EMBL/GenBank/DDBJ whole genome shotgun (WGS) entry which is preliminary data.</text>
</comment>
<dbReference type="InterPro" id="IPR000183">
    <property type="entry name" value="Orn/DAP/Arg_de-COase"/>
</dbReference>
<dbReference type="PROSITE" id="PS00878">
    <property type="entry name" value="ODR_DC_2_1"/>
    <property type="match status" value="1"/>
</dbReference>
<feature type="modified residue" description="N6-(pyridoxal phosphate)lysine" evidence="9">
    <location>
        <position position="141"/>
    </location>
</feature>
<dbReference type="Gene3D" id="2.40.37.10">
    <property type="entry name" value="Lyase, Ornithine Decarboxylase, Chain A, domain 1"/>
    <property type="match status" value="1"/>
</dbReference>
<accession>A0AA88H444</accession>
<dbReference type="RefSeq" id="XP_044555375.1">
    <property type="nucleotide sequence ID" value="XM_044696937.1"/>
</dbReference>
<name>A0AA88H444_NAELO</name>
<dbReference type="InterPro" id="IPR022653">
    <property type="entry name" value="De-COase2_pyr-phos_BS"/>
</dbReference>
<reference evidence="11 12" key="1">
    <citation type="journal article" date="2018" name="BMC Genomics">
        <title>The genome of Naegleria lovaniensis, the basis for a comparative approach to unravel pathogenicity factors of the human pathogenic amoeba N. fowleri.</title>
        <authorList>
            <person name="Liechti N."/>
            <person name="Schurch N."/>
            <person name="Bruggmann R."/>
            <person name="Wittwer M."/>
        </authorList>
    </citation>
    <scope>NUCLEOTIDE SEQUENCE [LARGE SCALE GENOMIC DNA]</scope>
    <source>
        <strain evidence="11 12">ATCC 30569</strain>
    </source>
</reference>
<evidence type="ECO:0000256" key="2">
    <source>
        <dbReference type="ARBA" id="ARBA00008872"/>
    </source>
</evidence>